<name>A0A2S7KMH6_9FLAO</name>
<evidence type="ECO:0000256" key="2">
    <source>
        <dbReference type="ARBA" id="ARBA00023125"/>
    </source>
</evidence>
<feature type="domain" description="HTH tetR-type" evidence="5">
    <location>
        <begin position="15"/>
        <end position="73"/>
    </location>
</feature>
<evidence type="ECO:0000313" key="6">
    <source>
        <dbReference type="EMBL" id="PQB03801.1"/>
    </source>
</evidence>
<dbReference type="GO" id="GO:0000976">
    <property type="term" value="F:transcription cis-regulatory region binding"/>
    <property type="evidence" value="ECO:0007669"/>
    <property type="project" value="TreeGrafter"/>
</dbReference>
<gene>
    <name evidence="6" type="ORF">BST85_01945</name>
</gene>
<dbReference type="PROSITE" id="PS50977">
    <property type="entry name" value="HTH_TETR_2"/>
    <property type="match status" value="1"/>
</dbReference>
<comment type="caution">
    <text evidence="6">The sequence shown here is derived from an EMBL/GenBank/DDBJ whole genome shotgun (WGS) entry which is preliminary data.</text>
</comment>
<dbReference type="Pfam" id="PF00440">
    <property type="entry name" value="TetR_N"/>
    <property type="match status" value="1"/>
</dbReference>
<organism evidence="6 7">
    <name type="scientific">Aureitalea marina</name>
    <dbReference type="NCBI Taxonomy" id="930804"/>
    <lineage>
        <taxon>Bacteria</taxon>
        <taxon>Pseudomonadati</taxon>
        <taxon>Bacteroidota</taxon>
        <taxon>Flavobacteriia</taxon>
        <taxon>Flavobacteriales</taxon>
        <taxon>Flavobacteriaceae</taxon>
        <taxon>Aureitalea</taxon>
    </lineage>
</organism>
<dbReference type="InterPro" id="IPR009057">
    <property type="entry name" value="Homeodomain-like_sf"/>
</dbReference>
<dbReference type="OrthoDB" id="9795011at2"/>
<dbReference type="InterPro" id="IPR050109">
    <property type="entry name" value="HTH-type_TetR-like_transc_reg"/>
</dbReference>
<evidence type="ECO:0000259" key="5">
    <source>
        <dbReference type="PROSITE" id="PS50977"/>
    </source>
</evidence>
<evidence type="ECO:0000313" key="7">
    <source>
        <dbReference type="Proteomes" id="UP000239800"/>
    </source>
</evidence>
<evidence type="ECO:0000256" key="4">
    <source>
        <dbReference type="PROSITE-ProRule" id="PRU00335"/>
    </source>
</evidence>
<dbReference type="RefSeq" id="WP_104811722.1">
    <property type="nucleotide sequence ID" value="NZ_MQUB01000001.1"/>
</dbReference>
<dbReference type="GO" id="GO:0003700">
    <property type="term" value="F:DNA-binding transcription factor activity"/>
    <property type="evidence" value="ECO:0007669"/>
    <property type="project" value="TreeGrafter"/>
</dbReference>
<protein>
    <recommendedName>
        <fullName evidence="5">HTH tetR-type domain-containing protein</fullName>
    </recommendedName>
</protein>
<reference evidence="6 7" key="1">
    <citation type="submission" date="2016-11" db="EMBL/GenBank/DDBJ databases">
        <title>Trade-off between light-utilization and light-protection in marine flavobacteria.</title>
        <authorList>
            <person name="Kumagai Y."/>
        </authorList>
    </citation>
    <scope>NUCLEOTIDE SEQUENCE [LARGE SCALE GENOMIC DNA]</scope>
    <source>
        <strain evidence="6 7">NBRC 107741</strain>
    </source>
</reference>
<dbReference type="AlphaFoldDB" id="A0A2S7KMH6"/>
<evidence type="ECO:0000256" key="1">
    <source>
        <dbReference type="ARBA" id="ARBA00023015"/>
    </source>
</evidence>
<dbReference type="InterPro" id="IPR001647">
    <property type="entry name" value="HTH_TetR"/>
</dbReference>
<keyword evidence="7" id="KW-1185">Reference proteome</keyword>
<dbReference type="PANTHER" id="PTHR30055">
    <property type="entry name" value="HTH-TYPE TRANSCRIPTIONAL REGULATOR RUTR"/>
    <property type="match status" value="1"/>
</dbReference>
<sequence>MNKDYINAGRRNQKQKTRQRILSGAQDLLNSKGSFTLEDVAECSGMSRATVYRYFSSAEALSLEAALDLTTNSPEEVLESVKANHNSGVTLEIQQYFHDLAITNESVFRKYLSVVITQPPEGRVRGARRHQTLELALTKLNLGISAEERAKLIVVATVLMGIEPIIVTKDVCGLNDQDSLEALSWGLEMILKGIQK</sequence>
<evidence type="ECO:0000256" key="3">
    <source>
        <dbReference type="ARBA" id="ARBA00023163"/>
    </source>
</evidence>
<keyword evidence="1" id="KW-0805">Transcription regulation</keyword>
<keyword evidence="3" id="KW-0804">Transcription</keyword>
<dbReference type="Gene3D" id="1.10.357.10">
    <property type="entry name" value="Tetracycline Repressor, domain 2"/>
    <property type="match status" value="1"/>
</dbReference>
<dbReference type="EMBL" id="MQUB01000001">
    <property type="protein sequence ID" value="PQB03801.1"/>
    <property type="molecule type" value="Genomic_DNA"/>
</dbReference>
<dbReference type="PANTHER" id="PTHR30055:SF234">
    <property type="entry name" value="HTH-TYPE TRANSCRIPTIONAL REGULATOR BETI"/>
    <property type="match status" value="1"/>
</dbReference>
<proteinExistence type="predicted"/>
<feature type="DNA-binding region" description="H-T-H motif" evidence="4">
    <location>
        <begin position="36"/>
        <end position="55"/>
    </location>
</feature>
<dbReference type="Proteomes" id="UP000239800">
    <property type="component" value="Unassembled WGS sequence"/>
</dbReference>
<dbReference type="SUPFAM" id="SSF46689">
    <property type="entry name" value="Homeodomain-like"/>
    <property type="match status" value="1"/>
</dbReference>
<keyword evidence="2 4" id="KW-0238">DNA-binding</keyword>
<accession>A0A2S7KMH6</accession>